<evidence type="ECO:0000313" key="4">
    <source>
        <dbReference type="Proteomes" id="UP001341840"/>
    </source>
</evidence>
<comment type="caution">
    <text evidence="3">The sequence shown here is derived from an EMBL/GenBank/DDBJ whole genome shotgun (WGS) entry which is preliminary data.</text>
</comment>
<proteinExistence type="predicted"/>
<sequence>MREHHYASTSPPPYTMDPASSNRSIAGNRLRVRANHVPMREACASPSLCISVACYCLGAAMCGLATARIFAIVGLLMTTVVELRCRGFDSDLSTYSTLTWTRSATSVVLSAVVPSLVPWLLTVSLPLVMKAASASGFCSSSACDNGFIAIDVAFAHWNFLDLHLQCDVLLLLLLFSIWDF</sequence>
<feature type="region of interest" description="Disordered" evidence="1">
    <location>
        <begin position="1"/>
        <end position="22"/>
    </location>
</feature>
<dbReference type="Proteomes" id="UP001341840">
    <property type="component" value="Unassembled WGS sequence"/>
</dbReference>
<evidence type="ECO:0000256" key="2">
    <source>
        <dbReference type="SAM" id="Phobius"/>
    </source>
</evidence>
<name>A0ABU6SIF0_9FABA</name>
<feature type="transmembrane region" description="Helical" evidence="2">
    <location>
        <begin position="48"/>
        <end position="80"/>
    </location>
</feature>
<reference evidence="3 4" key="1">
    <citation type="journal article" date="2023" name="Plants (Basel)">
        <title>Bridging the Gap: Combining Genomics and Transcriptomics Approaches to Understand Stylosanthes scabra, an Orphan Legume from the Brazilian Caatinga.</title>
        <authorList>
            <person name="Ferreira-Neto J.R.C."/>
            <person name="da Silva M.D."/>
            <person name="Binneck E."/>
            <person name="de Melo N.F."/>
            <person name="da Silva R.H."/>
            <person name="de Melo A.L.T.M."/>
            <person name="Pandolfi V."/>
            <person name="Bustamante F.O."/>
            <person name="Brasileiro-Vidal A.C."/>
            <person name="Benko-Iseppon A.M."/>
        </authorList>
    </citation>
    <scope>NUCLEOTIDE SEQUENCE [LARGE SCALE GENOMIC DNA]</scope>
    <source>
        <tissue evidence="3">Leaves</tissue>
    </source>
</reference>
<keyword evidence="4" id="KW-1185">Reference proteome</keyword>
<keyword evidence="2" id="KW-0812">Transmembrane</keyword>
<dbReference type="EMBL" id="JASCZI010060760">
    <property type="protein sequence ID" value="MED6135829.1"/>
    <property type="molecule type" value="Genomic_DNA"/>
</dbReference>
<protein>
    <submittedName>
        <fullName evidence="3">Uncharacterized protein</fullName>
    </submittedName>
</protein>
<evidence type="ECO:0000313" key="3">
    <source>
        <dbReference type="EMBL" id="MED6135829.1"/>
    </source>
</evidence>
<accession>A0ABU6SIF0</accession>
<organism evidence="3 4">
    <name type="scientific">Stylosanthes scabra</name>
    <dbReference type="NCBI Taxonomy" id="79078"/>
    <lineage>
        <taxon>Eukaryota</taxon>
        <taxon>Viridiplantae</taxon>
        <taxon>Streptophyta</taxon>
        <taxon>Embryophyta</taxon>
        <taxon>Tracheophyta</taxon>
        <taxon>Spermatophyta</taxon>
        <taxon>Magnoliopsida</taxon>
        <taxon>eudicotyledons</taxon>
        <taxon>Gunneridae</taxon>
        <taxon>Pentapetalae</taxon>
        <taxon>rosids</taxon>
        <taxon>fabids</taxon>
        <taxon>Fabales</taxon>
        <taxon>Fabaceae</taxon>
        <taxon>Papilionoideae</taxon>
        <taxon>50 kb inversion clade</taxon>
        <taxon>dalbergioids sensu lato</taxon>
        <taxon>Dalbergieae</taxon>
        <taxon>Pterocarpus clade</taxon>
        <taxon>Stylosanthes</taxon>
    </lineage>
</organism>
<gene>
    <name evidence="3" type="ORF">PIB30_050322</name>
</gene>
<keyword evidence="2" id="KW-0472">Membrane</keyword>
<keyword evidence="2" id="KW-1133">Transmembrane helix</keyword>
<evidence type="ECO:0000256" key="1">
    <source>
        <dbReference type="SAM" id="MobiDB-lite"/>
    </source>
</evidence>
<feature type="transmembrane region" description="Helical" evidence="2">
    <location>
        <begin position="100"/>
        <end position="121"/>
    </location>
</feature>